<evidence type="ECO:0000256" key="7">
    <source>
        <dbReference type="SAM" id="MobiDB-lite"/>
    </source>
</evidence>
<evidence type="ECO:0000256" key="5">
    <source>
        <dbReference type="ARBA" id="ARBA00022989"/>
    </source>
</evidence>
<comment type="subcellular location">
    <subcellularLocation>
        <location evidence="1">Membrane</location>
        <topology evidence="1">Multi-pass membrane protein</topology>
    </subcellularLocation>
</comment>
<dbReference type="Proteomes" id="UP000570595">
    <property type="component" value="Unassembled WGS sequence"/>
</dbReference>
<gene>
    <name evidence="10" type="ORF">FOZ61_010916</name>
</gene>
<comment type="caution">
    <text evidence="10">The sequence shown here is derived from an EMBL/GenBank/DDBJ whole genome shotgun (WGS) entry which is preliminary data.</text>
</comment>
<evidence type="ECO:0000313" key="10">
    <source>
        <dbReference type="EMBL" id="KAF4650941.1"/>
    </source>
</evidence>
<evidence type="ECO:0000256" key="4">
    <source>
        <dbReference type="ARBA" id="ARBA00022692"/>
    </source>
</evidence>
<evidence type="ECO:0000256" key="2">
    <source>
        <dbReference type="ARBA" id="ARBA00005364"/>
    </source>
</evidence>
<dbReference type="AlphaFoldDB" id="A0A7J6KWG7"/>
<keyword evidence="6 8" id="KW-0472">Membrane</keyword>
<accession>A0A7J6KWG7</accession>
<dbReference type="PANTHER" id="PTHR10846">
    <property type="entry name" value="SODIUM/POTASSIUM/CALCIUM EXCHANGER"/>
    <property type="match status" value="1"/>
</dbReference>
<feature type="transmembrane region" description="Helical" evidence="8">
    <location>
        <begin position="872"/>
        <end position="889"/>
    </location>
</feature>
<reference evidence="10 11" key="1">
    <citation type="submission" date="2020-04" db="EMBL/GenBank/DDBJ databases">
        <title>Perkinsus olseni comparative genomics.</title>
        <authorList>
            <person name="Bogema D.R."/>
        </authorList>
    </citation>
    <scope>NUCLEOTIDE SEQUENCE [LARGE SCALE GENOMIC DNA]</scope>
    <source>
        <strain evidence="10">ATCC PRA-179</strain>
    </source>
</reference>
<dbReference type="InterPro" id="IPR004481">
    <property type="entry name" value="K/Na/Ca-exchanger"/>
</dbReference>
<feature type="domain" description="Sodium/calcium exchanger membrane region" evidence="9">
    <location>
        <begin position="318"/>
        <end position="459"/>
    </location>
</feature>
<protein>
    <recommendedName>
        <fullName evidence="9">Sodium/calcium exchanger membrane region domain-containing protein</fullName>
    </recommendedName>
</protein>
<dbReference type="Gene3D" id="1.20.1420.30">
    <property type="entry name" value="NCX, central ion-binding region"/>
    <property type="match status" value="2"/>
</dbReference>
<dbReference type="InterPro" id="IPR044880">
    <property type="entry name" value="NCX_ion-bd_dom_sf"/>
</dbReference>
<name>A0A7J6KWG7_PEROL</name>
<feature type="transmembrane region" description="Helical" evidence="8">
    <location>
        <begin position="837"/>
        <end position="860"/>
    </location>
</feature>
<keyword evidence="4 8" id="KW-0812">Transmembrane</keyword>
<dbReference type="InterPro" id="IPR004837">
    <property type="entry name" value="NaCa_Exmemb"/>
</dbReference>
<keyword evidence="5 8" id="KW-1133">Transmembrane helix</keyword>
<feature type="domain" description="Sodium/calcium exchanger membrane region" evidence="9">
    <location>
        <begin position="742"/>
        <end position="889"/>
    </location>
</feature>
<dbReference type="GO" id="GO:0006874">
    <property type="term" value="P:intracellular calcium ion homeostasis"/>
    <property type="evidence" value="ECO:0007669"/>
    <property type="project" value="TreeGrafter"/>
</dbReference>
<dbReference type="GO" id="GO:0008273">
    <property type="term" value="F:calcium, potassium:sodium antiporter activity"/>
    <property type="evidence" value="ECO:0007669"/>
    <property type="project" value="TreeGrafter"/>
</dbReference>
<feature type="transmembrane region" description="Helical" evidence="8">
    <location>
        <begin position="304"/>
        <end position="324"/>
    </location>
</feature>
<sequence>MSSSTLEEAVRELQLVDDMGDPVKVEDYYIMDSEQDKDRLMRYIDTFAPENKGKAGVALTCQNADGDTVEYVCVDDGTGVLTPMMGTCQVMYSEEPCTRFLEYNFKDDQTWRQSQVTLDPVLQFRDKKFAIWKEQLEQPVCEAAFRRLLQLGLVTTVFDKHMFPTPEHLVDHYRVEDENTGKLIDLPHPVSGLRLWNASTRSYECIDPHLAGAPRGEEEAHKVWEGMLDEFRQQQGAEYINQLLAGHRLYSSTSHMSIWEAAPLLLLVLSSMPVLAVEAVTLGGGFLSGMDDSESSTGLETPSFSLSAIPWSAWLWWVLIAYMFKAQATICDDYFVESIKVVVARYHIPEDVAGATLMALGCNGPELFTNFISIFITHSDVGIGTIVGSEIFNLLAIIGGSVLVAPQLPLWIQKASFVRDVSFYTLSIVLLTITLWDGHVSPLEASILLTCAALFAIVVAFTRRITAWIEQLKADSLKLPLLDEETAEEPGCPQDVPAPANDGEPVKRALPVKAIVPPMGEAAAMFGQLPMEIQVRNVAYHLYHASTPRARVETGYREESCGQLTISTVASRDTLSCEGALPASSHYHQLSPGTPPSEAARSSSSVARSVSDEMDGTRVVTPIACRSVGGDTLVEVEVSWNYQGRSSDNRVTLLIDAETPSEKERLLFELAGVIEQQYVGGWKPCLRRLRDQLRADDGGGLVWRGFRKASHLLCFPIYFCLAISMGFCDVRDPSKEARWLPGFLLSMAWLAVFSYLMCYSADRITESFGISSALMGVTVCAVGTSFPNFYASLIMAKAGRSSMAIANALGSNIQNIFIALALPWIVRTMVPSPHLFFVGSAGIFANVLAMAVTLLVLLVLVARGRMAFDRTAGYVLIGAYVIYLGYAIWQS</sequence>
<dbReference type="PANTHER" id="PTHR10846:SF73">
    <property type="entry name" value="SODIUM_CALCIUM EXCHANGER MEMBRANE REGION DOMAIN-CONTAINING PROTEIN"/>
    <property type="match status" value="1"/>
</dbReference>
<evidence type="ECO:0000313" key="11">
    <source>
        <dbReference type="Proteomes" id="UP000570595"/>
    </source>
</evidence>
<feature type="transmembrane region" description="Helical" evidence="8">
    <location>
        <begin position="739"/>
        <end position="758"/>
    </location>
</feature>
<dbReference type="Pfam" id="PF01699">
    <property type="entry name" value="Na_Ca_ex"/>
    <property type="match status" value="2"/>
</dbReference>
<feature type="transmembrane region" description="Helical" evidence="8">
    <location>
        <begin position="445"/>
        <end position="462"/>
    </location>
</feature>
<feature type="transmembrane region" description="Helical" evidence="8">
    <location>
        <begin position="804"/>
        <end position="825"/>
    </location>
</feature>
<evidence type="ECO:0000256" key="6">
    <source>
        <dbReference type="ARBA" id="ARBA00023136"/>
    </source>
</evidence>
<organism evidence="10 11">
    <name type="scientific">Perkinsus olseni</name>
    <name type="common">Perkinsus atlanticus</name>
    <dbReference type="NCBI Taxonomy" id="32597"/>
    <lineage>
        <taxon>Eukaryota</taxon>
        <taxon>Sar</taxon>
        <taxon>Alveolata</taxon>
        <taxon>Perkinsozoa</taxon>
        <taxon>Perkinsea</taxon>
        <taxon>Perkinsida</taxon>
        <taxon>Perkinsidae</taxon>
        <taxon>Perkinsus</taxon>
    </lineage>
</organism>
<proteinExistence type="inferred from homology"/>
<feature type="transmembrane region" description="Helical" evidence="8">
    <location>
        <begin position="264"/>
        <end position="284"/>
    </location>
</feature>
<feature type="compositionally biased region" description="Low complexity" evidence="7">
    <location>
        <begin position="599"/>
        <end position="609"/>
    </location>
</feature>
<dbReference type="EMBL" id="JABAHT010000939">
    <property type="protein sequence ID" value="KAF4650941.1"/>
    <property type="molecule type" value="Genomic_DNA"/>
</dbReference>
<evidence type="ECO:0000259" key="9">
    <source>
        <dbReference type="Pfam" id="PF01699"/>
    </source>
</evidence>
<evidence type="ECO:0000256" key="8">
    <source>
        <dbReference type="SAM" id="Phobius"/>
    </source>
</evidence>
<comment type="similarity">
    <text evidence="2">Belongs to the Ca(2+):cation antiporter (CaCA) (TC 2.A.19) family. SLC24A subfamily.</text>
</comment>
<evidence type="ECO:0000256" key="1">
    <source>
        <dbReference type="ARBA" id="ARBA00004141"/>
    </source>
</evidence>
<keyword evidence="3" id="KW-0813">Transport</keyword>
<feature type="region of interest" description="Disordered" evidence="7">
    <location>
        <begin position="584"/>
        <end position="613"/>
    </location>
</feature>
<dbReference type="NCBIfam" id="TIGR00367">
    <property type="entry name" value="calcium/sodium antiporter"/>
    <property type="match status" value="1"/>
</dbReference>
<keyword evidence="3" id="KW-0050">Antiport</keyword>
<evidence type="ECO:0000256" key="3">
    <source>
        <dbReference type="ARBA" id="ARBA00022449"/>
    </source>
</evidence>
<dbReference type="OrthoDB" id="2127281at2759"/>
<dbReference type="GO" id="GO:0005262">
    <property type="term" value="F:calcium channel activity"/>
    <property type="evidence" value="ECO:0007669"/>
    <property type="project" value="TreeGrafter"/>
</dbReference>
<dbReference type="GO" id="GO:0005886">
    <property type="term" value="C:plasma membrane"/>
    <property type="evidence" value="ECO:0007669"/>
    <property type="project" value="TreeGrafter"/>
</dbReference>